<gene>
    <name evidence="2" type="ORF">ACFPPC_03050</name>
</gene>
<dbReference type="Proteomes" id="UP001596104">
    <property type="component" value="Unassembled WGS sequence"/>
</dbReference>
<dbReference type="EMBL" id="JBHSLV010000007">
    <property type="protein sequence ID" value="MFC5391615.1"/>
    <property type="molecule type" value="Genomic_DNA"/>
</dbReference>
<protein>
    <submittedName>
        <fullName evidence="2">Uncharacterized protein</fullName>
    </submittedName>
</protein>
<evidence type="ECO:0000313" key="2">
    <source>
        <dbReference type="EMBL" id="MFC5391615.1"/>
    </source>
</evidence>
<feature type="compositionally biased region" description="Basic and acidic residues" evidence="1">
    <location>
        <begin position="1"/>
        <end position="12"/>
    </location>
</feature>
<proteinExistence type="predicted"/>
<feature type="compositionally biased region" description="Basic and acidic residues" evidence="1">
    <location>
        <begin position="71"/>
        <end position="82"/>
    </location>
</feature>
<keyword evidence="3" id="KW-1185">Reference proteome</keyword>
<accession>A0ABW0H315</accession>
<evidence type="ECO:0000256" key="1">
    <source>
        <dbReference type="SAM" id="MobiDB-lite"/>
    </source>
</evidence>
<organism evidence="2 3">
    <name type="scientific">Bosea vestrisii</name>
    <dbReference type="NCBI Taxonomy" id="151416"/>
    <lineage>
        <taxon>Bacteria</taxon>
        <taxon>Pseudomonadati</taxon>
        <taxon>Pseudomonadota</taxon>
        <taxon>Alphaproteobacteria</taxon>
        <taxon>Hyphomicrobiales</taxon>
        <taxon>Boseaceae</taxon>
        <taxon>Bosea</taxon>
    </lineage>
</organism>
<feature type="region of interest" description="Disordered" evidence="1">
    <location>
        <begin position="70"/>
        <end position="90"/>
    </location>
</feature>
<name>A0ABW0H315_9HYPH</name>
<feature type="region of interest" description="Disordered" evidence="1">
    <location>
        <begin position="1"/>
        <end position="31"/>
    </location>
</feature>
<sequence length="151" mass="16085">MSVEMVRFRVTDSDDGGEYSKLSGRGAGGEQLELYRPQQDGISTRPKKGALGIALFDRSRENGVVISVESAGERPKGQEEGGKTVYGPNGQAYVMKPDGSVMLKAEAGDQIITPKEAGGKVYLGGDPAKGHQFARVMTESGASPFVWARYA</sequence>
<comment type="caution">
    <text evidence="2">The sequence shown here is derived from an EMBL/GenBank/DDBJ whole genome shotgun (WGS) entry which is preliminary data.</text>
</comment>
<reference evidence="3" key="1">
    <citation type="journal article" date="2019" name="Int. J. Syst. Evol. Microbiol.">
        <title>The Global Catalogue of Microorganisms (GCM) 10K type strain sequencing project: providing services to taxonomists for standard genome sequencing and annotation.</title>
        <authorList>
            <consortium name="The Broad Institute Genomics Platform"/>
            <consortium name="The Broad Institute Genome Sequencing Center for Infectious Disease"/>
            <person name="Wu L."/>
            <person name="Ma J."/>
        </authorList>
    </citation>
    <scope>NUCLEOTIDE SEQUENCE [LARGE SCALE GENOMIC DNA]</scope>
    <source>
        <strain evidence="3">CGMCC 1.16326</strain>
    </source>
</reference>
<evidence type="ECO:0000313" key="3">
    <source>
        <dbReference type="Proteomes" id="UP001596104"/>
    </source>
</evidence>
<dbReference type="RefSeq" id="WP_377006418.1">
    <property type="nucleotide sequence ID" value="NZ_JBHSLV010000007.1"/>
</dbReference>